<dbReference type="Proteomes" id="UP001500840">
    <property type="component" value="Unassembled WGS sequence"/>
</dbReference>
<sequence>MFDPIWKLALGLITGVVFGILLQKGRVAKYHVILGQFLFRDWTVVKIMGTAVVVGSIGIYALLPTEAVSLHIKPLAWAGILVGGACFGAGMSLFGYCPGTSVAACGEGRRDAMVGVVGMLFGAALFVGFYPQLSAFAKAWGEAGKITIPQWTGTSPWLWIAGLVAVALAAFFFARLRHNPTPRPRPQPTGRGKQVRA</sequence>
<reference evidence="3" key="1">
    <citation type="journal article" date="2019" name="Int. J. Syst. Evol. Microbiol.">
        <title>The Global Catalogue of Microorganisms (GCM) 10K type strain sequencing project: providing services to taxonomists for standard genome sequencing and annotation.</title>
        <authorList>
            <consortium name="The Broad Institute Genomics Platform"/>
            <consortium name="The Broad Institute Genome Sequencing Center for Infectious Disease"/>
            <person name="Wu L."/>
            <person name="Ma J."/>
        </authorList>
    </citation>
    <scope>NUCLEOTIDE SEQUENCE [LARGE SCALE GENOMIC DNA]</scope>
    <source>
        <strain evidence="3">JCM 17759</strain>
    </source>
</reference>
<evidence type="ECO:0000256" key="1">
    <source>
        <dbReference type="SAM" id="Phobius"/>
    </source>
</evidence>
<dbReference type="RefSeq" id="WP_345321403.1">
    <property type="nucleotide sequence ID" value="NZ_BAABGA010000024.1"/>
</dbReference>
<evidence type="ECO:0008006" key="4">
    <source>
        <dbReference type="Google" id="ProtNLM"/>
    </source>
</evidence>
<keyword evidence="1" id="KW-1133">Transmembrane helix</keyword>
<proteinExistence type="predicted"/>
<dbReference type="EMBL" id="BAABGA010000024">
    <property type="protein sequence ID" value="GAA4451312.1"/>
    <property type="molecule type" value="Genomic_DNA"/>
</dbReference>
<protein>
    <recommendedName>
        <fullName evidence="4">Inner membrane protein</fullName>
    </recommendedName>
</protein>
<evidence type="ECO:0000313" key="2">
    <source>
        <dbReference type="EMBL" id="GAA4451312.1"/>
    </source>
</evidence>
<feature type="transmembrane region" description="Helical" evidence="1">
    <location>
        <begin position="43"/>
        <end position="63"/>
    </location>
</feature>
<dbReference type="Pfam" id="PF04143">
    <property type="entry name" value="Sulf_transp"/>
    <property type="match status" value="1"/>
</dbReference>
<feature type="transmembrane region" description="Helical" evidence="1">
    <location>
        <begin position="111"/>
        <end position="130"/>
    </location>
</feature>
<feature type="transmembrane region" description="Helical" evidence="1">
    <location>
        <begin position="157"/>
        <end position="176"/>
    </location>
</feature>
<evidence type="ECO:0000313" key="3">
    <source>
        <dbReference type="Proteomes" id="UP001500840"/>
    </source>
</evidence>
<feature type="transmembrane region" description="Helical" evidence="1">
    <location>
        <begin position="6"/>
        <end position="22"/>
    </location>
</feature>
<feature type="transmembrane region" description="Helical" evidence="1">
    <location>
        <begin position="75"/>
        <end position="99"/>
    </location>
</feature>
<keyword evidence="1" id="KW-0812">Transmembrane</keyword>
<comment type="caution">
    <text evidence="2">The sequence shown here is derived from an EMBL/GenBank/DDBJ whole genome shotgun (WGS) entry which is preliminary data.</text>
</comment>
<keyword evidence="1" id="KW-0472">Membrane</keyword>
<name>A0ABP8MJ62_9BACT</name>
<organism evidence="2 3">
    <name type="scientific">Novipirellula rosea</name>
    <dbReference type="NCBI Taxonomy" id="1031540"/>
    <lineage>
        <taxon>Bacteria</taxon>
        <taxon>Pseudomonadati</taxon>
        <taxon>Planctomycetota</taxon>
        <taxon>Planctomycetia</taxon>
        <taxon>Pirellulales</taxon>
        <taxon>Pirellulaceae</taxon>
        <taxon>Novipirellula</taxon>
    </lineage>
</organism>
<gene>
    <name evidence="2" type="ORF">GCM10023156_18770</name>
</gene>
<keyword evidence="3" id="KW-1185">Reference proteome</keyword>
<dbReference type="InterPro" id="IPR007272">
    <property type="entry name" value="Sulf_transp_TsuA/YedE"/>
</dbReference>
<accession>A0ABP8MJ62</accession>